<dbReference type="Pfam" id="PF03140">
    <property type="entry name" value="DUF247"/>
    <property type="match status" value="1"/>
</dbReference>
<dbReference type="InterPro" id="IPR004158">
    <property type="entry name" value="DUF247_pln"/>
</dbReference>
<proteinExistence type="predicted"/>
<dbReference type="AlphaFoldDB" id="A0A8K0IU99"/>
<accession>A0A8K0IU99</accession>
<gene>
    <name evidence="1" type="ORF">COCNU_13G007580</name>
</gene>
<keyword evidence="2" id="KW-1185">Reference proteome</keyword>
<dbReference type="EMBL" id="CM017884">
    <property type="protein sequence ID" value="KAG1366968.1"/>
    <property type="molecule type" value="Genomic_DNA"/>
</dbReference>
<name>A0A8K0IU99_COCNU</name>
<dbReference type="OrthoDB" id="1858139at2759"/>
<dbReference type="Proteomes" id="UP000797356">
    <property type="component" value="Chromosome 13"/>
</dbReference>
<protein>
    <submittedName>
        <fullName evidence="1">Putative UPF0481 protein</fullName>
    </submittedName>
</protein>
<reference evidence="1" key="1">
    <citation type="journal article" date="2017" name="Gigascience">
        <title>The genome draft of coconut (Cocos nucifera).</title>
        <authorList>
            <person name="Xiao Y."/>
            <person name="Xu P."/>
            <person name="Fan H."/>
            <person name="Baudouin L."/>
            <person name="Xia W."/>
            <person name="Bocs S."/>
            <person name="Xu J."/>
            <person name="Li Q."/>
            <person name="Guo A."/>
            <person name="Zhou L."/>
            <person name="Li J."/>
            <person name="Wu Y."/>
            <person name="Ma Z."/>
            <person name="Armero A."/>
            <person name="Issali A.E."/>
            <person name="Liu N."/>
            <person name="Peng M."/>
            <person name="Yang Y."/>
        </authorList>
    </citation>
    <scope>NUCLEOTIDE SEQUENCE</scope>
    <source>
        <tissue evidence="1">Spear leaf of Hainan Tall coconut</tissue>
    </source>
</reference>
<reference evidence="1" key="2">
    <citation type="submission" date="2019-07" db="EMBL/GenBank/DDBJ databases">
        <authorList>
            <person name="Yang Y."/>
            <person name="Bocs S."/>
            <person name="Baudouin L."/>
        </authorList>
    </citation>
    <scope>NUCLEOTIDE SEQUENCE</scope>
    <source>
        <tissue evidence="1">Spear leaf of Hainan Tall coconut</tissue>
    </source>
</reference>
<sequence>MEAAEPYGEELRKSASIFRVPESLRGQNPEHYQPKVVAIGPYHRGNSELLIKDKKKW</sequence>
<comment type="caution">
    <text evidence="1">The sequence shown here is derived from an EMBL/GenBank/DDBJ whole genome shotgun (WGS) entry which is preliminary data.</text>
</comment>
<evidence type="ECO:0000313" key="1">
    <source>
        <dbReference type="EMBL" id="KAG1366968.1"/>
    </source>
</evidence>
<organism evidence="1 2">
    <name type="scientific">Cocos nucifera</name>
    <name type="common">Coconut palm</name>
    <dbReference type="NCBI Taxonomy" id="13894"/>
    <lineage>
        <taxon>Eukaryota</taxon>
        <taxon>Viridiplantae</taxon>
        <taxon>Streptophyta</taxon>
        <taxon>Embryophyta</taxon>
        <taxon>Tracheophyta</taxon>
        <taxon>Spermatophyta</taxon>
        <taxon>Magnoliopsida</taxon>
        <taxon>Liliopsida</taxon>
        <taxon>Arecaceae</taxon>
        <taxon>Arecoideae</taxon>
        <taxon>Cocoseae</taxon>
        <taxon>Attaleinae</taxon>
        <taxon>Cocos</taxon>
    </lineage>
</organism>
<evidence type="ECO:0000313" key="2">
    <source>
        <dbReference type="Proteomes" id="UP000797356"/>
    </source>
</evidence>